<dbReference type="NCBIfam" id="TIGR03413">
    <property type="entry name" value="GSH_gloB"/>
    <property type="match status" value="1"/>
</dbReference>
<dbReference type="PANTHER" id="PTHR43705">
    <property type="entry name" value="HYDROXYACYLGLUTATHIONE HYDROLASE"/>
    <property type="match status" value="1"/>
</dbReference>
<dbReference type="InterPro" id="IPR050110">
    <property type="entry name" value="Glyoxalase_II_hydrolase"/>
</dbReference>
<dbReference type="InterPro" id="IPR017782">
    <property type="entry name" value="Hydroxyacylglutathione_Hdrlase"/>
</dbReference>
<feature type="binding site" evidence="7">
    <location>
        <position position="168"/>
    </location>
    <ligand>
        <name>Zn(2+)</name>
        <dbReference type="ChEBI" id="CHEBI:29105"/>
        <label>2</label>
    </ligand>
</feature>
<evidence type="ECO:0000313" key="10">
    <source>
        <dbReference type="Proteomes" id="UP001652504"/>
    </source>
</evidence>
<keyword evidence="5 7" id="KW-0378">Hydrolase</keyword>
<evidence type="ECO:0000256" key="7">
    <source>
        <dbReference type="HAMAP-Rule" id="MF_01374"/>
    </source>
</evidence>
<comment type="pathway">
    <text evidence="2 7">Secondary metabolite metabolism; methylglyoxal degradation; (R)-lactate from methylglyoxal: step 2/2.</text>
</comment>
<evidence type="ECO:0000313" key="9">
    <source>
        <dbReference type="EMBL" id="MCV2885130.1"/>
    </source>
</evidence>
<keyword evidence="6 7" id="KW-0862">Zinc</keyword>
<feature type="binding site" evidence="7">
    <location>
        <position position="54"/>
    </location>
    <ligand>
        <name>Zn(2+)</name>
        <dbReference type="ChEBI" id="CHEBI:29105"/>
        <label>1</label>
    </ligand>
</feature>
<dbReference type="PIRSF" id="PIRSF005457">
    <property type="entry name" value="Glx"/>
    <property type="match status" value="1"/>
</dbReference>
<dbReference type="InterPro" id="IPR035680">
    <property type="entry name" value="Clx_II_MBL"/>
</dbReference>
<dbReference type="EMBL" id="JAOWKX010000005">
    <property type="protein sequence ID" value="MCV2885130.1"/>
    <property type="molecule type" value="Genomic_DNA"/>
</dbReference>
<protein>
    <recommendedName>
        <fullName evidence="7">Hydroxyacylglutathione hydrolase</fullName>
        <ecNumber evidence="7">3.1.2.6</ecNumber>
    </recommendedName>
    <alternativeName>
        <fullName evidence="7">Glyoxalase II</fullName>
        <shortName evidence="7">Glx II</shortName>
    </alternativeName>
</protein>
<dbReference type="SMART" id="SM00849">
    <property type="entry name" value="Lactamase_B"/>
    <property type="match status" value="1"/>
</dbReference>
<evidence type="ECO:0000256" key="1">
    <source>
        <dbReference type="ARBA" id="ARBA00001623"/>
    </source>
</evidence>
<feature type="binding site" evidence="7">
    <location>
        <position position="130"/>
    </location>
    <ligand>
        <name>Zn(2+)</name>
        <dbReference type="ChEBI" id="CHEBI:29105"/>
        <label>2</label>
    </ligand>
</feature>
<dbReference type="EC" id="3.1.2.6" evidence="7"/>
<accession>A0ABT3A8W9</accession>
<comment type="function">
    <text evidence="7">Thiolesterase that catalyzes the hydrolysis of S-D-lactoyl-glutathione to form glutathione and D-lactic acid.</text>
</comment>
<dbReference type="GO" id="GO:0004416">
    <property type="term" value="F:hydroxyacylglutathione hydrolase activity"/>
    <property type="evidence" value="ECO:0007669"/>
    <property type="project" value="UniProtKB-EC"/>
</dbReference>
<name>A0ABT3A8W9_9ALTE</name>
<evidence type="ECO:0000256" key="5">
    <source>
        <dbReference type="ARBA" id="ARBA00022801"/>
    </source>
</evidence>
<dbReference type="RefSeq" id="WP_263712422.1">
    <property type="nucleotide sequence ID" value="NZ_JAOWKX010000005.1"/>
</dbReference>
<dbReference type="Gene3D" id="3.60.15.10">
    <property type="entry name" value="Ribonuclease Z/Hydroxyacylglutathione hydrolase-like"/>
    <property type="match status" value="1"/>
</dbReference>
<comment type="similarity">
    <text evidence="3 7">Belongs to the metallo-beta-lactamase superfamily. Glyoxalase II family.</text>
</comment>
<feature type="binding site" evidence="7">
    <location>
        <position position="58"/>
    </location>
    <ligand>
        <name>Zn(2+)</name>
        <dbReference type="ChEBI" id="CHEBI:29105"/>
        <label>2</label>
    </ligand>
</feature>
<sequence length="256" mass="28683">MHCQVIPIPIFSDNYVWCIHNQQHCVVVDPGDAEPVITFIKHQNLTLAGVLITHHHWDHTDGLPELLNAYPNVPVYGPNTPKAPLVSHTLKEDDVVDIDALNLTFSVVDVPGHTLDHIAYVSELGLFCGDTLFSAGCGRLFEGTPEQMHASLNKLMALPDNTLVYCTHEYTLANLEFAQLVEPDNAQLRTYTEWAQSQRAKDIPTLPTTIEQQKKINPFVRVTEPSVISAAEERLSQKITKADQVFAVVREWKDRA</sequence>
<reference evidence="9 10" key="1">
    <citation type="submission" date="2022-10" db="EMBL/GenBank/DDBJ databases">
        <title>Aestuariibacter sp. AA17 isolated from Montipora capitata coral fragment.</title>
        <authorList>
            <person name="Emsley S.A."/>
            <person name="Pfannmuller K.M."/>
            <person name="Loughran R.M."/>
            <person name="Shlafstein M."/>
            <person name="Papke E."/>
            <person name="Saw J.H."/>
            <person name="Ushijima B."/>
            <person name="Videau P."/>
        </authorList>
    </citation>
    <scope>NUCLEOTIDE SEQUENCE [LARGE SCALE GENOMIC DNA]</scope>
    <source>
        <strain evidence="9 10">AA17</strain>
    </source>
</reference>
<dbReference type="Pfam" id="PF00753">
    <property type="entry name" value="Lactamase_B"/>
    <property type="match status" value="1"/>
</dbReference>
<feature type="binding site" evidence="7">
    <location>
        <position position="113"/>
    </location>
    <ligand>
        <name>Zn(2+)</name>
        <dbReference type="ChEBI" id="CHEBI:29105"/>
        <label>1</label>
    </ligand>
</feature>
<comment type="caution">
    <text evidence="9">The sequence shown here is derived from an EMBL/GenBank/DDBJ whole genome shotgun (WGS) entry which is preliminary data.</text>
</comment>
<comment type="catalytic activity">
    <reaction evidence="1 7">
        <text>an S-(2-hydroxyacyl)glutathione + H2O = a 2-hydroxy carboxylate + glutathione + H(+)</text>
        <dbReference type="Rhea" id="RHEA:21864"/>
        <dbReference type="ChEBI" id="CHEBI:15377"/>
        <dbReference type="ChEBI" id="CHEBI:15378"/>
        <dbReference type="ChEBI" id="CHEBI:57925"/>
        <dbReference type="ChEBI" id="CHEBI:58896"/>
        <dbReference type="ChEBI" id="CHEBI:71261"/>
        <dbReference type="EC" id="3.1.2.6"/>
    </reaction>
</comment>
<dbReference type="InterPro" id="IPR001279">
    <property type="entry name" value="Metallo-B-lactamas"/>
</dbReference>
<dbReference type="SUPFAM" id="SSF56281">
    <property type="entry name" value="Metallo-hydrolase/oxidoreductase"/>
    <property type="match status" value="1"/>
</dbReference>
<dbReference type="Proteomes" id="UP001652504">
    <property type="component" value="Unassembled WGS sequence"/>
</dbReference>
<keyword evidence="10" id="KW-1185">Reference proteome</keyword>
<evidence type="ECO:0000259" key="8">
    <source>
        <dbReference type="SMART" id="SM00849"/>
    </source>
</evidence>
<feature type="domain" description="Metallo-beta-lactamase" evidence="8">
    <location>
        <begin position="13"/>
        <end position="168"/>
    </location>
</feature>
<comment type="cofactor">
    <cofactor evidence="7">
        <name>Zn(2+)</name>
        <dbReference type="ChEBI" id="CHEBI:29105"/>
    </cofactor>
    <text evidence="7">Binds 2 Zn(2+) ions per subunit.</text>
</comment>
<proteinExistence type="inferred from homology"/>
<dbReference type="HAMAP" id="MF_01374">
    <property type="entry name" value="Glyoxalase_2"/>
    <property type="match status" value="1"/>
</dbReference>
<gene>
    <name evidence="7 9" type="primary">gloB</name>
    <name evidence="9" type="ORF">OE749_10545</name>
</gene>
<feature type="binding site" evidence="7">
    <location>
        <position position="59"/>
    </location>
    <ligand>
        <name>Zn(2+)</name>
        <dbReference type="ChEBI" id="CHEBI:29105"/>
        <label>2</label>
    </ligand>
</feature>
<keyword evidence="4 7" id="KW-0479">Metal-binding</keyword>
<dbReference type="InterPro" id="IPR036866">
    <property type="entry name" value="RibonucZ/Hydroxyglut_hydro"/>
</dbReference>
<dbReference type="PANTHER" id="PTHR43705:SF1">
    <property type="entry name" value="HYDROXYACYLGLUTATHIONE HYDROLASE GLOB"/>
    <property type="match status" value="1"/>
</dbReference>
<organism evidence="9 10">
    <name type="scientific">Fluctibacter corallii</name>
    <dbReference type="NCBI Taxonomy" id="2984329"/>
    <lineage>
        <taxon>Bacteria</taxon>
        <taxon>Pseudomonadati</taxon>
        <taxon>Pseudomonadota</taxon>
        <taxon>Gammaproteobacteria</taxon>
        <taxon>Alteromonadales</taxon>
        <taxon>Alteromonadaceae</taxon>
        <taxon>Fluctibacter</taxon>
    </lineage>
</organism>
<dbReference type="CDD" id="cd07723">
    <property type="entry name" value="hydroxyacylglutathione_hydrolase_MBL-fold"/>
    <property type="match status" value="1"/>
</dbReference>
<feature type="binding site" evidence="7">
    <location>
        <position position="56"/>
    </location>
    <ligand>
        <name>Zn(2+)</name>
        <dbReference type="ChEBI" id="CHEBI:29105"/>
        <label>1</label>
    </ligand>
</feature>
<evidence type="ECO:0000256" key="4">
    <source>
        <dbReference type="ARBA" id="ARBA00022723"/>
    </source>
</evidence>
<comment type="subunit">
    <text evidence="7">Monomer.</text>
</comment>
<evidence type="ECO:0000256" key="6">
    <source>
        <dbReference type="ARBA" id="ARBA00022833"/>
    </source>
</evidence>
<feature type="binding site" evidence="7">
    <location>
        <position position="130"/>
    </location>
    <ligand>
        <name>Zn(2+)</name>
        <dbReference type="ChEBI" id="CHEBI:29105"/>
        <label>1</label>
    </ligand>
</feature>
<dbReference type="InterPro" id="IPR032282">
    <property type="entry name" value="HAGH_C"/>
</dbReference>
<evidence type="ECO:0000256" key="3">
    <source>
        <dbReference type="ARBA" id="ARBA00006759"/>
    </source>
</evidence>
<dbReference type="Pfam" id="PF16123">
    <property type="entry name" value="HAGH_C"/>
    <property type="match status" value="1"/>
</dbReference>
<evidence type="ECO:0000256" key="2">
    <source>
        <dbReference type="ARBA" id="ARBA00004963"/>
    </source>
</evidence>